<evidence type="ECO:0000313" key="2">
    <source>
        <dbReference type="EMBL" id="MEJ8569433.1"/>
    </source>
</evidence>
<organism evidence="2 3">
    <name type="scientific">Elongatibacter sediminis</name>
    <dbReference type="NCBI Taxonomy" id="3119006"/>
    <lineage>
        <taxon>Bacteria</taxon>
        <taxon>Pseudomonadati</taxon>
        <taxon>Pseudomonadota</taxon>
        <taxon>Gammaproteobacteria</taxon>
        <taxon>Chromatiales</taxon>
        <taxon>Wenzhouxiangellaceae</taxon>
        <taxon>Elongatibacter</taxon>
    </lineage>
</organism>
<protein>
    <recommendedName>
        <fullName evidence="4">CHASE3 domain-containing protein</fullName>
    </recommendedName>
</protein>
<dbReference type="AlphaFoldDB" id="A0AAW9RMW0"/>
<evidence type="ECO:0000313" key="3">
    <source>
        <dbReference type="Proteomes" id="UP001359886"/>
    </source>
</evidence>
<dbReference type="RefSeq" id="WP_354696758.1">
    <property type="nucleotide sequence ID" value="NZ_JAZHOG010000014.1"/>
</dbReference>
<feature type="region of interest" description="Disordered" evidence="1">
    <location>
        <begin position="1"/>
        <end position="34"/>
    </location>
</feature>
<keyword evidence="3" id="KW-1185">Reference proteome</keyword>
<proteinExistence type="predicted"/>
<reference evidence="2 3" key="1">
    <citation type="submission" date="2024-02" db="EMBL/GenBank/DDBJ databases">
        <title>A novel Wenzhouxiangellaceae bacterium, isolated from coastal sediments.</title>
        <authorList>
            <person name="Du Z.-J."/>
            <person name="Ye Y.-Q."/>
            <person name="Zhang X.-Y."/>
        </authorList>
    </citation>
    <scope>NUCLEOTIDE SEQUENCE [LARGE SCALE GENOMIC DNA]</scope>
    <source>
        <strain evidence="2 3">CH-27</strain>
    </source>
</reference>
<sequence length="192" mass="21132">MSHDDQRNEPGDALNPATRSERSRKSAAERNTGPVETLAEQFRRNSVALISLLIAVTALAYNTWRNETSEEQRNIRHAAFRVLEALGTLQQVVDARFYFRDSLAADRLTRAELHLSGYGNAALSRDLMSLMPEPAASAGTRLHTDWLAHFESVDDVGAGGKHTPEAVTAEAELRESLDHARSAVLQVIGTLE</sequence>
<comment type="caution">
    <text evidence="2">The sequence shown here is derived from an EMBL/GenBank/DDBJ whole genome shotgun (WGS) entry which is preliminary data.</text>
</comment>
<feature type="compositionally biased region" description="Basic and acidic residues" evidence="1">
    <location>
        <begin position="1"/>
        <end position="10"/>
    </location>
</feature>
<dbReference type="Proteomes" id="UP001359886">
    <property type="component" value="Unassembled WGS sequence"/>
</dbReference>
<gene>
    <name evidence="2" type="ORF">V3330_17535</name>
</gene>
<accession>A0AAW9RMW0</accession>
<dbReference type="EMBL" id="JAZHOG010000014">
    <property type="protein sequence ID" value="MEJ8569433.1"/>
    <property type="molecule type" value="Genomic_DNA"/>
</dbReference>
<feature type="compositionally biased region" description="Basic and acidic residues" evidence="1">
    <location>
        <begin position="19"/>
        <end position="28"/>
    </location>
</feature>
<evidence type="ECO:0000256" key="1">
    <source>
        <dbReference type="SAM" id="MobiDB-lite"/>
    </source>
</evidence>
<name>A0AAW9RMW0_9GAMM</name>
<evidence type="ECO:0008006" key="4">
    <source>
        <dbReference type="Google" id="ProtNLM"/>
    </source>
</evidence>